<dbReference type="STRING" id="100225.SAMN05421595_2276"/>
<evidence type="ECO:0000313" key="3">
    <source>
        <dbReference type="Proteomes" id="UP000008495"/>
    </source>
</evidence>
<comment type="caution">
    <text evidence="2">The sequence shown here is derived from an EMBL/GenBank/DDBJ whole genome shotgun (WGS) entry which is preliminary data.</text>
</comment>
<dbReference type="PANTHER" id="PTHR38432:SF1">
    <property type="entry name" value="TELA-LIKE PROTEIN SAOUHSC_01408"/>
    <property type="match status" value="1"/>
</dbReference>
<dbReference type="Proteomes" id="UP000008495">
    <property type="component" value="Unassembled WGS sequence"/>
</dbReference>
<dbReference type="RefSeq" id="WP_006503380.1">
    <property type="nucleotide sequence ID" value="NZ_BAGZ01000016.1"/>
</dbReference>
<comment type="similarity">
    <text evidence="1">Belongs to the TelA family.</text>
</comment>
<evidence type="ECO:0000313" key="2">
    <source>
        <dbReference type="EMBL" id="GAB78624.1"/>
    </source>
</evidence>
<dbReference type="EMBL" id="BAGZ01000016">
    <property type="protein sequence ID" value="GAB78624.1"/>
    <property type="molecule type" value="Genomic_DNA"/>
</dbReference>
<dbReference type="InterPro" id="IPR008863">
    <property type="entry name" value="Toxic_anion-R_TelA"/>
</dbReference>
<organism evidence="2 3">
    <name type="scientific">Austwickia chelonae NBRC 105200</name>
    <dbReference type="NCBI Taxonomy" id="1184607"/>
    <lineage>
        <taxon>Bacteria</taxon>
        <taxon>Bacillati</taxon>
        <taxon>Actinomycetota</taxon>
        <taxon>Actinomycetes</taxon>
        <taxon>Micrococcales</taxon>
        <taxon>Dermatophilaceae</taxon>
        <taxon>Austwickia</taxon>
    </lineage>
</organism>
<reference evidence="2 3" key="1">
    <citation type="submission" date="2012-08" db="EMBL/GenBank/DDBJ databases">
        <title>Whole genome shotgun sequence of Austwickia chelonae NBRC 105200.</title>
        <authorList>
            <person name="Yoshida I."/>
            <person name="Hosoyama A."/>
            <person name="Tsuchikane K."/>
            <person name="Katsumata H."/>
            <person name="Ando Y."/>
            <person name="Ohji S."/>
            <person name="Hamada M."/>
            <person name="Tamura T."/>
            <person name="Yamazoe A."/>
            <person name="Yamazaki S."/>
            <person name="Fujita N."/>
        </authorList>
    </citation>
    <scope>NUCLEOTIDE SEQUENCE [LARGE SCALE GENOMIC DNA]</scope>
    <source>
        <strain evidence="2 3">NBRC 105200</strain>
    </source>
</reference>
<keyword evidence="3" id="KW-1185">Reference proteome</keyword>
<name>K6VPH4_9MICO</name>
<gene>
    <name evidence="2" type="ORF">AUCHE_16_00410</name>
</gene>
<proteinExistence type="inferred from homology"/>
<dbReference type="Pfam" id="PF05816">
    <property type="entry name" value="TelA"/>
    <property type="match status" value="1"/>
</dbReference>
<dbReference type="eggNOG" id="COG3853">
    <property type="taxonomic scope" value="Bacteria"/>
</dbReference>
<evidence type="ECO:0000256" key="1">
    <source>
        <dbReference type="ARBA" id="ARBA00005541"/>
    </source>
</evidence>
<accession>K6VPH4</accession>
<protein>
    <submittedName>
        <fullName evidence="2">Putative toxic anion resistance protein</fullName>
    </submittedName>
</protein>
<dbReference type="OrthoDB" id="1654346at2"/>
<dbReference type="AlphaFoldDB" id="K6VPH4"/>
<sequence length="410" mass="44756">MTQPLQPPPGMSATPEPALVLEAPAPPTVVATTAAPKMAPAVDPAVAPQLDQKVDSFMKALAATPGKSPEFEAKASEIRTMGDRDIREAAETSNRLLQSPVRALKEGGVSQDSKVGQTLLDLRRTVEDLDPGQAKGAKKVFGMIPFGNKLTDYFRKYESAQSHLEGILHALRSGQDELARDNAALNLEKQQLWTMMGRLNQYVYIAERLDAKLSAQASELDATDPEKAKALRQDVLFYVRQKHQDLLTQLAVSIQNYLAIDIIIKNNLELIKGVDRAATTTVSALRTAVIVAQALNNQQVVLEQISALNQTTSNLIESTSVMLRDNSVRIQEQAASATIGLPQLQASFANIYQTMDAIDTFRLEALDSMASTIGVLETEVAKSHSYLERVRQHDRRVGQGALDISGPNHR</sequence>
<dbReference type="PANTHER" id="PTHR38432">
    <property type="entry name" value="TELA-LIKE PROTEIN SAOUHSC_01408"/>
    <property type="match status" value="1"/>
</dbReference>